<proteinExistence type="predicted"/>
<feature type="transmembrane region" description="Helical" evidence="2">
    <location>
        <begin position="7"/>
        <end position="23"/>
    </location>
</feature>
<evidence type="ECO:0000313" key="3">
    <source>
        <dbReference type="EMBL" id="MWV68904.1"/>
    </source>
</evidence>
<protein>
    <submittedName>
        <fullName evidence="4">Uncharacterized protein</fullName>
    </submittedName>
</protein>
<dbReference type="EMBL" id="JRMP02000013">
    <property type="protein sequence ID" value="TLD93638.1"/>
    <property type="molecule type" value="Genomic_DNA"/>
</dbReference>
<dbReference type="EMBL" id="QBIU01000001">
    <property type="protein sequence ID" value="MWV68904.1"/>
    <property type="molecule type" value="Genomic_DNA"/>
</dbReference>
<sequence>MEKFGVVLKIFFACFVGAAWYHLNGPEQAPIAVLLFVFILLASFLKPVKYQDPTERDEYRHKMAEARERRRLLAEKQAEEKKMLKKQAEDAEEERKKELRKKLKI</sequence>
<reference evidence="4 5" key="1">
    <citation type="journal article" date="2014" name="Genome Announc.">
        <title>Draft genome sequences of eight enterohepatic helicobacter species isolated from both laboratory and wild rodents.</title>
        <authorList>
            <person name="Sheh A."/>
            <person name="Shen Z."/>
            <person name="Fox J.G."/>
        </authorList>
    </citation>
    <scope>NUCLEOTIDE SEQUENCE [LARGE SCALE GENOMIC DNA]</scope>
    <source>
        <strain evidence="4 5">MIT 97-6194</strain>
    </source>
</reference>
<evidence type="ECO:0000313" key="6">
    <source>
        <dbReference type="Proteomes" id="UP000477070"/>
    </source>
</evidence>
<evidence type="ECO:0000313" key="5">
    <source>
        <dbReference type="Proteomes" id="UP000029714"/>
    </source>
</evidence>
<reference evidence="3 6" key="4">
    <citation type="submission" date="2019-12" db="EMBL/GenBank/DDBJ databases">
        <title>Multi-Generational Helicobacter saguini Isolates.</title>
        <authorList>
            <person name="Mannion A."/>
            <person name="Shen Z."/>
            <person name="Fox J.G."/>
        </authorList>
    </citation>
    <scope>NUCLEOTIDE SEQUENCE [LARGE SCALE GENOMIC DNA]</scope>
    <source>
        <strain evidence="3">16-048</strain>
        <strain evidence="6">16-048 (F4)</strain>
    </source>
</reference>
<keyword evidence="2" id="KW-0812">Transmembrane</keyword>
<keyword evidence="2" id="KW-1133">Transmembrane helix</keyword>
<comment type="caution">
    <text evidence="4">The sequence shown here is derived from an EMBL/GenBank/DDBJ whole genome shotgun (WGS) entry which is preliminary data.</text>
</comment>
<organism evidence="4 5">
    <name type="scientific">Helicobacter saguini</name>
    <dbReference type="NCBI Taxonomy" id="1548018"/>
    <lineage>
        <taxon>Bacteria</taxon>
        <taxon>Pseudomonadati</taxon>
        <taxon>Campylobacterota</taxon>
        <taxon>Epsilonproteobacteria</taxon>
        <taxon>Campylobacterales</taxon>
        <taxon>Helicobacteraceae</taxon>
        <taxon>Helicobacter</taxon>
    </lineage>
</organism>
<feature type="region of interest" description="Disordered" evidence="1">
    <location>
        <begin position="82"/>
        <end position="105"/>
    </location>
</feature>
<feature type="transmembrane region" description="Helical" evidence="2">
    <location>
        <begin position="29"/>
        <end position="48"/>
    </location>
</feature>
<feature type="compositionally biased region" description="Basic and acidic residues" evidence="1">
    <location>
        <begin position="82"/>
        <end position="97"/>
    </location>
</feature>
<dbReference type="Proteomes" id="UP000029714">
    <property type="component" value="Unassembled WGS sequence"/>
</dbReference>
<reference evidence="4 5" key="2">
    <citation type="journal article" date="2016" name="Infect. Immun.">
        <title>Helicobacter saguini, a Novel Helicobacter Isolated from Cotton-Top Tamarins with Ulcerative Colitis, Has Proinflammatory Properties and Induces Typhlocolitis and Dysplasia in Gnotobiotic IL-10-/- Mice.</title>
        <authorList>
            <person name="Shen Z."/>
            <person name="Mannion A."/>
            <person name="Whary M.T."/>
            <person name="Muthupalani S."/>
            <person name="Sheh A."/>
            <person name="Feng Y."/>
            <person name="Gong G."/>
            <person name="Vandamme P."/>
            <person name="Holcombe H.R."/>
            <person name="Paster B.J."/>
            <person name="Fox J.G."/>
        </authorList>
    </citation>
    <scope>NUCLEOTIDE SEQUENCE [LARGE SCALE GENOMIC DNA]</scope>
    <source>
        <strain evidence="4 5">MIT 97-6194</strain>
    </source>
</reference>
<keyword evidence="2" id="KW-0472">Membrane</keyword>
<reference evidence="4" key="3">
    <citation type="submission" date="2018-04" db="EMBL/GenBank/DDBJ databases">
        <authorList>
            <person name="Sheh A."/>
            <person name="Shen Z."/>
            <person name="Mannion A.J."/>
            <person name="Fox J.G."/>
        </authorList>
    </citation>
    <scope>NUCLEOTIDE SEQUENCE</scope>
    <source>
        <strain evidence="4">MIT 97-6194</strain>
    </source>
</reference>
<evidence type="ECO:0000313" key="4">
    <source>
        <dbReference type="EMBL" id="TLD93638.1"/>
    </source>
</evidence>
<gene>
    <name evidence="3" type="ORF">DCO61_02400</name>
    <name evidence="4" type="ORF">LS64_008395</name>
</gene>
<dbReference type="RefSeq" id="WP_034573212.1">
    <property type="nucleotide sequence ID" value="NZ_JRMP02000013.1"/>
</dbReference>
<dbReference type="OrthoDB" id="5329716at2"/>
<name>A0A347VRU0_9HELI</name>
<evidence type="ECO:0000256" key="1">
    <source>
        <dbReference type="SAM" id="MobiDB-lite"/>
    </source>
</evidence>
<accession>A0A347VRU0</accession>
<dbReference type="AlphaFoldDB" id="A0A347VRU0"/>
<dbReference type="Proteomes" id="UP000477070">
    <property type="component" value="Unassembled WGS sequence"/>
</dbReference>
<keyword evidence="5" id="KW-1185">Reference proteome</keyword>
<evidence type="ECO:0000256" key="2">
    <source>
        <dbReference type="SAM" id="Phobius"/>
    </source>
</evidence>